<dbReference type="PANTHER" id="PTHR43317">
    <property type="entry name" value="THERMOSPERMINE SYNTHASE ACAULIS5"/>
    <property type="match status" value="1"/>
</dbReference>
<keyword evidence="3" id="KW-1185">Reference proteome</keyword>
<proteinExistence type="predicted"/>
<dbReference type="RefSeq" id="WP_261522483.1">
    <property type="nucleotide sequence ID" value="NZ_JAODNW010000028.1"/>
</dbReference>
<organism evidence="2 3">
    <name type="scientific">Chelativorans intermedius</name>
    <dbReference type="NCBI Taxonomy" id="515947"/>
    <lineage>
        <taxon>Bacteria</taxon>
        <taxon>Pseudomonadati</taxon>
        <taxon>Pseudomonadota</taxon>
        <taxon>Alphaproteobacteria</taxon>
        <taxon>Hyphomicrobiales</taxon>
        <taxon>Phyllobacteriaceae</taxon>
        <taxon>Chelativorans</taxon>
    </lineage>
</organism>
<sequence length="243" mass="26148">MSPLFEELDYQVTPMGALVLRRRRDLTTGEDIYEIKLGEAFLMSSKFTVSERALATIALAALPQPDLRVVVGGLGLGYTAAAALDHANVRSLLVVDALKPVIEWHEEGLLPLGRRLGSDERCRLVHGDFFAMAASPETGFDPLAPGSRFHAILLDIDHSPHAVLQPSNAALYTQEGLQKLAAHLLPGGIFALWSNDPGDAAFTAILQAVFGEARAEPVTFDNPLQGRLARQCVYLARKGGGAV</sequence>
<dbReference type="Proteomes" id="UP001589755">
    <property type="component" value="Unassembled WGS sequence"/>
</dbReference>
<evidence type="ECO:0000313" key="2">
    <source>
        <dbReference type="EMBL" id="MFC0209856.1"/>
    </source>
</evidence>
<name>A0ABV6DB21_9HYPH</name>
<accession>A0ABV6DB21</accession>
<gene>
    <name evidence="2" type="ORF">ACFFJ2_15745</name>
</gene>
<evidence type="ECO:0000313" key="3">
    <source>
        <dbReference type="Proteomes" id="UP001589755"/>
    </source>
</evidence>
<evidence type="ECO:0000256" key="1">
    <source>
        <dbReference type="ARBA" id="ARBA00023115"/>
    </source>
</evidence>
<dbReference type="SUPFAM" id="SSF53335">
    <property type="entry name" value="S-adenosyl-L-methionine-dependent methyltransferases"/>
    <property type="match status" value="1"/>
</dbReference>
<comment type="caution">
    <text evidence="2">The sequence shown here is derived from an EMBL/GenBank/DDBJ whole genome shotgun (WGS) entry which is preliminary data.</text>
</comment>
<dbReference type="Gene3D" id="3.40.50.150">
    <property type="entry name" value="Vaccinia Virus protein VP39"/>
    <property type="match status" value="1"/>
</dbReference>
<dbReference type="PANTHER" id="PTHR43317:SF3">
    <property type="entry name" value="BLR2883 PROTEIN"/>
    <property type="match status" value="1"/>
</dbReference>
<dbReference type="InterPro" id="IPR029063">
    <property type="entry name" value="SAM-dependent_MTases_sf"/>
</dbReference>
<reference evidence="2 3" key="1">
    <citation type="submission" date="2024-09" db="EMBL/GenBank/DDBJ databases">
        <authorList>
            <person name="Sun Q."/>
            <person name="Mori K."/>
        </authorList>
    </citation>
    <scope>NUCLEOTIDE SEQUENCE [LARGE SCALE GENOMIC DNA]</scope>
    <source>
        <strain evidence="2 3">CCM 8543</strain>
    </source>
</reference>
<dbReference type="EMBL" id="JBHLXD010000031">
    <property type="protein sequence ID" value="MFC0209856.1"/>
    <property type="molecule type" value="Genomic_DNA"/>
</dbReference>
<protein>
    <submittedName>
        <fullName evidence="2">Spermidine synthase</fullName>
    </submittedName>
</protein>
<keyword evidence="1" id="KW-0620">Polyamine biosynthesis</keyword>